<dbReference type="Proteomes" id="UP000024404">
    <property type="component" value="Unassembled WGS sequence"/>
</dbReference>
<dbReference type="EnsemblMetazoa" id="OVOC3735.1">
    <property type="protein sequence ID" value="OVOC3735.1"/>
    <property type="gene ID" value="WBGene00240544"/>
</dbReference>
<evidence type="ECO:0000313" key="1">
    <source>
        <dbReference type="EnsemblMetazoa" id="OVOC3735.1"/>
    </source>
</evidence>
<proteinExistence type="predicted"/>
<accession>A0A8R1XVU7</accession>
<reference evidence="1" key="2">
    <citation type="submission" date="2022-06" db="UniProtKB">
        <authorList>
            <consortium name="EnsemblMetazoa"/>
        </authorList>
    </citation>
    <scope>IDENTIFICATION</scope>
</reference>
<reference evidence="2" key="1">
    <citation type="submission" date="2013-10" db="EMBL/GenBank/DDBJ databases">
        <title>Genome sequencing of Onchocerca volvulus.</title>
        <authorList>
            <person name="Cotton J."/>
            <person name="Tsai J."/>
            <person name="Stanley E."/>
            <person name="Tracey A."/>
            <person name="Holroyd N."/>
            <person name="Lustigman S."/>
            <person name="Berriman M."/>
        </authorList>
    </citation>
    <scope>NUCLEOTIDE SEQUENCE</scope>
</reference>
<sequence length="82" mass="9250">MTEEKFDLVNYELSKNLRRSISLNDEDLPKMGYCNDTVTASTSFSTTSVPQNSVQSSLRIQNCVPQSISCHEQNGKNKCKIF</sequence>
<dbReference type="AlphaFoldDB" id="A0A8R1XVU7"/>
<protein>
    <submittedName>
        <fullName evidence="1">Uncharacterized protein</fullName>
    </submittedName>
</protein>
<name>A0A8R1XVU7_ONCVO</name>
<dbReference type="EMBL" id="CMVM020000121">
    <property type="status" value="NOT_ANNOTATED_CDS"/>
    <property type="molecule type" value="Genomic_DNA"/>
</dbReference>
<evidence type="ECO:0000313" key="2">
    <source>
        <dbReference type="Proteomes" id="UP000024404"/>
    </source>
</evidence>
<organism evidence="1 2">
    <name type="scientific">Onchocerca volvulus</name>
    <dbReference type="NCBI Taxonomy" id="6282"/>
    <lineage>
        <taxon>Eukaryota</taxon>
        <taxon>Metazoa</taxon>
        <taxon>Ecdysozoa</taxon>
        <taxon>Nematoda</taxon>
        <taxon>Chromadorea</taxon>
        <taxon>Rhabditida</taxon>
        <taxon>Spirurina</taxon>
        <taxon>Spiruromorpha</taxon>
        <taxon>Filarioidea</taxon>
        <taxon>Onchocercidae</taxon>
        <taxon>Onchocerca</taxon>
    </lineage>
</organism>
<keyword evidence="2" id="KW-1185">Reference proteome</keyword>